<dbReference type="PRINTS" id="PR01840">
    <property type="entry name" value="TATCFAMILY"/>
</dbReference>
<keyword evidence="3 6" id="KW-1133">Transmembrane helix</keyword>
<proteinExistence type="inferred from homology"/>
<accession>A0A381P1N8</accession>
<dbReference type="PANTHER" id="PTHR30371:SF0">
    <property type="entry name" value="SEC-INDEPENDENT PROTEIN TRANSLOCASE PROTEIN TATC, CHLOROPLASTIC-RELATED"/>
    <property type="match status" value="1"/>
</dbReference>
<feature type="transmembrane region" description="Helical" evidence="6">
    <location>
        <begin position="46"/>
        <end position="68"/>
    </location>
</feature>
<protein>
    <recommendedName>
        <fullName evidence="8">Sec-independent protein translocase protein TatC</fullName>
    </recommendedName>
</protein>
<dbReference type="GO" id="GO:0009977">
    <property type="term" value="F:proton motive force dependent protein transmembrane transporter activity"/>
    <property type="evidence" value="ECO:0007669"/>
    <property type="project" value="TreeGrafter"/>
</dbReference>
<evidence type="ECO:0000256" key="6">
    <source>
        <dbReference type="SAM" id="Phobius"/>
    </source>
</evidence>
<dbReference type="AlphaFoldDB" id="A0A381P1N8"/>
<feature type="transmembrane region" description="Helical" evidence="6">
    <location>
        <begin position="243"/>
        <end position="263"/>
    </location>
</feature>
<gene>
    <name evidence="7" type="ORF">METZ01_LOCUS12962</name>
</gene>
<organism evidence="7">
    <name type="scientific">marine metagenome</name>
    <dbReference type="NCBI Taxonomy" id="408172"/>
    <lineage>
        <taxon>unclassified sequences</taxon>
        <taxon>metagenomes</taxon>
        <taxon>ecological metagenomes</taxon>
    </lineage>
</organism>
<dbReference type="Pfam" id="PF00902">
    <property type="entry name" value="TatC"/>
    <property type="match status" value="1"/>
</dbReference>
<feature type="transmembrane region" description="Helical" evidence="6">
    <location>
        <begin position="133"/>
        <end position="163"/>
    </location>
</feature>
<dbReference type="GO" id="GO:0033281">
    <property type="term" value="C:TAT protein transport complex"/>
    <property type="evidence" value="ECO:0007669"/>
    <property type="project" value="TreeGrafter"/>
</dbReference>
<evidence type="ECO:0008006" key="8">
    <source>
        <dbReference type="Google" id="ProtNLM"/>
    </source>
</evidence>
<dbReference type="EMBL" id="UINC01000720">
    <property type="protein sequence ID" value="SUZ60108.1"/>
    <property type="molecule type" value="Genomic_DNA"/>
</dbReference>
<dbReference type="PANTHER" id="PTHR30371">
    <property type="entry name" value="SEC-INDEPENDENT PROTEIN TRANSLOCASE PROTEIN TATC"/>
    <property type="match status" value="1"/>
</dbReference>
<dbReference type="InterPro" id="IPR002033">
    <property type="entry name" value="TatC"/>
</dbReference>
<feature type="region of interest" description="Disordered" evidence="5">
    <location>
        <begin position="1"/>
        <end position="27"/>
    </location>
</feature>
<evidence type="ECO:0000313" key="7">
    <source>
        <dbReference type="EMBL" id="SUZ60108.1"/>
    </source>
</evidence>
<evidence type="ECO:0000256" key="1">
    <source>
        <dbReference type="ARBA" id="ARBA00004141"/>
    </source>
</evidence>
<evidence type="ECO:0000256" key="3">
    <source>
        <dbReference type="ARBA" id="ARBA00022989"/>
    </source>
</evidence>
<keyword evidence="2 6" id="KW-0812">Transmembrane</keyword>
<evidence type="ECO:0000256" key="2">
    <source>
        <dbReference type="ARBA" id="ARBA00022692"/>
    </source>
</evidence>
<name>A0A381P1N8_9ZZZZ</name>
<dbReference type="GO" id="GO:0065002">
    <property type="term" value="P:intracellular protein transmembrane transport"/>
    <property type="evidence" value="ECO:0007669"/>
    <property type="project" value="TreeGrafter"/>
</dbReference>
<feature type="transmembrane region" description="Helical" evidence="6">
    <location>
        <begin position="183"/>
        <end position="209"/>
    </location>
</feature>
<evidence type="ECO:0000256" key="4">
    <source>
        <dbReference type="ARBA" id="ARBA00023136"/>
    </source>
</evidence>
<keyword evidence="4 6" id="KW-0472">Membrane</keyword>
<dbReference type="GO" id="GO:0043953">
    <property type="term" value="P:protein transport by the Tat complex"/>
    <property type="evidence" value="ECO:0007669"/>
    <property type="project" value="TreeGrafter"/>
</dbReference>
<dbReference type="HAMAP" id="MF_00902">
    <property type="entry name" value="TatC"/>
    <property type="match status" value="1"/>
</dbReference>
<dbReference type="NCBIfam" id="TIGR00945">
    <property type="entry name" value="tatC"/>
    <property type="match status" value="1"/>
</dbReference>
<reference evidence="7" key="1">
    <citation type="submission" date="2018-05" db="EMBL/GenBank/DDBJ databases">
        <authorList>
            <person name="Lanie J.A."/>
            <person name="Ng W.-L."/>
            <person name="Kazmierczak K.M."/>
            <person name="Andrzejewski T.M."/>
            <person name="Davidsen T.M."/>
            <person name="Wayne K.J."/>
            <person name="Tettelin H."/>
            <person name="Glass J.I."/>
            <person name="Rusch D."/>
            <person name="Podicherti R."/>
            <person name="Tsui H.-C.T."/>
            <person name="Winkler M.E."/>
        </authorList>
    </citation>
    <scope>NUCLEOTIDE SEQUENCE</scope>
</reference>
<evidence type="ECO:0000256" key="5">
    <source>
        <dbReference type="SAM" id="MobiDB-lite"/>
    </source>
</evidence>
<feature type="transmembrane region" description="Helical" evidence="6">
    <location>
        <begin position="94"/>
        <end position="121"/>
    </location>
</feature>
<sequence length="274" mass="30694">MALESKSEKPPGELAVLPPGDADPDDNSSAGRMSFLDHLDELRKRLVRTVLGILAGFLIAFAFIKYIFEFIMLPLQQVLPEGGRLVYTEPAEAFFLYMKIAALAGLVLATPFTLTQVWLFISPGLFRHEKRFAIPFVVFSTMFFIVGALFSHYAVFPLAWKFFAGFSTDYMEFLPKIGPVFSLYVKMLLAMGIVFQLPTLIFFLARLGLVTPKFLIKNTKYAILIIFIIAAILTPSADPVTQTAMAVPMIMLYGLSILIAHVFRKRSLDDESTK</sequence>
<comment type="subcellular location">
    <subcellularLocation>
        <location evidence="1">Membrane</location>
        <topology evidence="1">Multi-pass membrane protein</topology>
    </subcellularLocation>
</comment>
<feature type="transmembrane region" description="Helical" evidence="6">
    <location>
        <begin position="221"/>
        <end position="237"/>
    </location>
</feature>
<feature type="compositionally biased region" description="Basic and acidic residues" evidence="5">
    <location>
        <begin position="1"/>
        <end position="11"/>
    </location>
</feature>